<evidence type="ECO:0000313" key="5">
    <source>
        <dbReference type="EMBL" id="OTF69507.1"/>
    </source>
</evidence>
<dbReference type="AlphaFoldDB" id="A0A1Y3ANB0"/>
<sequence length="111" mass="13106">MYLIKTSLEHFPFDLNQLNVQNTKLKSNPSSGFQDYQQNSLVKFEDENDLMALSNLLGNYDWENSFHTSSIACKVFTTIWQYSLLANYNWIFMEGLYLHNVFPYRSLQHGH</sequence>
<dbReference type="OrthoDB" id="6433780at2759"/>
<reference evidence="5 6" key="1">
    <citation type="submission" date="2017-03" db="EMBL/GenBank/DDBJ databases">
        <title>Genome Survey of Euroglyphus maynei.</title>
        <authorList>
            <person name="Arlian L.G."/>
            <person name="Morgan M.S."/>
            <person name="Rider S.D."/>
        </authorList>
    </citation>
    <scope>NUCLEOTIDE SEQUENCE [LARGE SCALE GENOMIC DNA]</scope>
    <source>
        <strain evidence="5">Arlian Lab</strain>
        <tissue evidence="5">Whole body</tissue>
    </source>
</reference>
<keyword evidence="2" id="KW-0812">Transmembrane</keyword>
<gene>
    <name evidence="5" type="ORF">BLA29_008621</name>
</gene>
<keyword evidence="3" id="KW-1133">Transmembrane helix</keyword>
<dbReference type="Proteomes" id="UP000194236">
    <property type="component" value="Unassembled WGS sequence"/>
</dbReference>
<evidence type="ECO:0000256" key="3">
    <source>
        <dbReference type="ARBA" id="ARBA00022989"/>
    </source>
</evidence>
<dbReference type="Pfam" id="PF00002">
    <property type="entry name" value="7tm_2"/>
    <property type="match status" value="1"/>
</dbReference>
<dbReference type="InterPro" id="IPR000832">
    <property type="entry name" value="GPCR_2_secretin-like"/>
</dbReference>
<evidence type="ECO:0000256" key="1">
    <source>
        <dbReference type="ARBA" id="ARBA00004141"/>
    </source>
</evidence>
<dbReference type="GO" id="GO:0016020">
    <property type="term" value="C:membrane"/>
    <property type="evidence" value="ECO:0007669"/>
    <property type="project" value="UniProtKB-SubCell"/>
</dbReference>
<accession>A0A1Y3ANB0</accession>
<evidence type="ECO:0000313" key="6">
    <source>
        <dbReference type="Proteomes" id="UP000194236"/>
    </source>
</evidence>
<dbReference type="EMBL" id="MUJZ01070118">
    <property type="protein sequence ID" value="OTF69507.1"/>
    <property type="molecule type" value="Genomic_DNA"/>
</dbReference>
<dbReference type="GO" id="GO:0004930">
    <property type="term" value="F:G protein-coupled receptor activity"/>
    <property type="evidence" value="ECO:0007669"/>
    <property type="project" value="InterPro"/>
</dbReference>
<proteinExistence type="predicted"/>
<protein>
    <submittedName>
        <fullName evidence="5">Uncharacterized protein</fullName>
    </submittedName>
</protein>
<evidence type="ECO:0000256" key="2">
    <source>
        <dbReference type="ARBA" id="ARBA00022692"/>
    </source>
</evidence>
<keyword evidence="4" id="KW-0472">Membrane</keyword>
<comment type="subcellular location">
    <subcellularLocation>
        <location evidence="1">Membrane</location>
        <topology evidence="1">Multi-pass membrane protein</topology>
    </subcellularLocation>
</comment>
<evidence type="ECO:0000256" key="4">
    <source>
        <dbReference type="ARBA" id="ARBA00023136"/>
    </source>
</evidence>
<keyword evidence="6" id="KW-1185">Reference proteome</keyword>
<dbReference type="Gene3D" id="1.20.1070.10">
    <property type="entry name" value="Rhodopsin 7-helix transmembrane proteins"/>
    <property type="match status" value="1"/>
</dbReference>
<organism evidence="5 6">
    <name type="scientific">Euroglyphus maynei</name>
    <name type="common">Mayne's house dust mite</name>
    <dbReference type="NCBI Taxonomy" id="6958"/>
    <lineage>
        <taxon>Eukaryota</taxon>
        <taxon>Metazoa</taxon>
        <taxon>Ecdysozoa</taxon>
        <taxon>Arthropoda</taxon>
        <taxon>Chelicerata</taxon>
        <taxon>Arachnida</taxon>
        <taxon>Acari</taxon>
        <taxon>Acariformes</taxon>
        <taxon>Sarcoptiformes</taxon>
        <taxon>Astigmata</taxon>
        <taxon>Psoroptidia</taxon>
        <taxon>Analgoidea</taxon>
        <taxon>Pyroglyphidae</taxon>
        <taxon>Pyroglyphinae</taxon>
        <taxon>Euroglyphus</taxon>
    </lineage>
</organism>
<comment type="caution">
    <text evidence="5">The sequence shown here is derived from an EMBL/GenBank/DDBJ whole genome shotgun (WGS) entry which is preliminary data.</text>
</comment>
<name>A0A1Y3ANB0_EURMA</name>